<feature type="repeat" description="ANK" evidence="3">
    <location>
        <begin position="61"/>
        <end position="93"/>
    </location>
</feature>
<accession>V9ED92</accession>
<dbReference type="InterPro" id="IPR051165">
    <property type="entry name" value="Multifunctional_ANK_Repeat"/>
</dbReference>
<evidence type="ECO:0000256" key="4">
    <source>
        <dbReference type="SAM" id="MobiDB-lite"/>
    </source>
</evidence>
<evidence type="ECO:0000256" key="1">
    <source>
        <dbReference type="ARBA" id="ARBA00022737"/>
    </source>
</evidence>
<evidence type="ECO:0000256" key="2">
    <source>
        <dbReference type="ARBA" id="ARBA00023043"/>
    </source>
</evidence>
<keyword evidence="6" id="KW-1185">Reference proteome</keyword>
<keyword evidence="2 3" id="KW-0040">ANK repeat</keyword>
<dbReference type="InterPro" id="IPR002110">
    <property type="entry name" value="Ankyrin_rpt"/>
</dbReference>
<dbReference type="PROSITE" id="PS50088">
    <property type="entry name" value="ANK_REPEAT"/>
    <property type="match status" value="1"/>
</dbReference>
<gene>
    <name evidence="5" type="ORF">F443_16865</name>
</gene>
<dbReference type="AlphaFoldDB" id="V9ED92"/>
<dbReference type="SUPFAM" id="SSF48403">
    <property type="entry name" value="Ankyrin repeat"/>
    <property type="match status" value="1"/>
</dbReference>
<dbReference type="PANTHER" id="PTHR24123:SF141">
    <property type="entry name" value="ANKYRIN 2, ISOFORM U"/>
    <property type="match status" value="1"/>
</dbReference>
<evidence type="ECO:0000313" key="5">
    <source>
        <dbReference type="EMBL" id="ETI37125.1"/>
    </source>
</evidence>
<dbReference type="InterPro" id="IPR036770">
    <property type="entry name" value="Ankyrin_rpt-contain_sf"/>
</dbReference>
<dbReference type="HOGENOM" id="CLU_1285534_0_0_1"/>
<name>V9ED92_PHYNI</name>
<dbReference type="Pfam" id="PF12796">
    <property type="entry name" value="Ank_2"/>
    <property type="match status" value="1"/>
</dbReference>
<keyword evidence="1" id="KW-0677">Repeat</keyword>
<dbReference type="SMART" id="SM00248">
    <property type="entry name" value="ANK"/>
    <property type="match status" value="2"/>
</dbReference>
<sequence>MRGWQDSTSQSGACREHPGHQGAIGYRRKRDGGDNDGNTALHIAISRTAKPKTIHLLLDKDGKTALHLATLLKNIPITKALLDKGASVTAVDQNLQTPLHLANAQTYDDEDDAIAHLLCSQGYEAKVQTSSQRSSLTKIQLGLLVTTEYWHKCFLEGKPLMLVPSEVIKGGGATVDTYLNAMNETADGQLVKRCKISGVGPSTWGKLHLSRHCRR</sequence>
<evidence type="ECO:0000256" key="3">
    <source>
        <dbReference type="PROSITE-ProRule" id="PRU00023"/>
    </source>
</evidence>
<organism evidence="5 6">
    <name type="scientific">Phytophthora nicotianae P1569</name>
    <dbReference type="NCBI Taxonomy" id="1317065"/>
    <lineage>
        <taxon>Eukaryota</taxon>
        <taxon>Sar</taxon>
        <taxon>Stramenopiles</taxon>
        <taxon>Oomycota</taxon>
        <taxon>Peronosporomycetes</taxon>
        <taxon>Peronosporales</taxon>
        <taxon>Peronosporaceae</taxon>
        <taxon>Phytophthora</taxon>
    </lineage>
</organism>
<evidence type="ECO:0000313" key="6">
    <source>
        <dbReference type="Proteomes" id="UP000018721"/>
    </source>
</evidence>
<feature type="region of interest" description="Disordered" evidence="4">
    <location>
        <begin position="1"/>
        <end position="35"/>
    </location>
</feature>
<dbReference type="EMBL" id="ANIZ01002955">
    <property type="protein sequence ID" value="ETI37125.1"/>
    <property type="molecule type" value="Genomic_DNA"/>
</dbReference>
<dbReference type="PANTHER" id="PTHR24123">
    <property type="entry name" value="ANKYRIN REPEAT-CONTAINING"/>
    <property type="match status" value="1"/>
</dbReference>
<comment type="caution">
    <text evidence="5">The sequence shown here is derived from an EMBL/GenBank/DDBJ whole genome shotgun (WGS) entry which is preliminary data.</text>
</comment>
<protein>
    <submittedName>
        <fullName evidence="5">Uncharacterized protein</fullName>
    </submittedName>
</protein>
<reference evidence="5 6" key="1">
    <citation type="submission" date="2013-11" db="EMBL/GenBank/DDBJ databases">
        <title>The Genome Sequence of Phytophthora parasitica P1569.</title>
        <authorList>
            <consortium name="The Broad Institute Genomics Platform"/>
            <person name="Russ C."/>
            <person name="Tyler B."/>
            <person name="Panabieres F."/>
            <person name="Shan W."/>
            <person name="Tripathy S."/>
            <person name="Grunwald N."/>
            <person name="Machado M."/>
            <person name="Johnson C.S."/>
            <person name="Arredondo F."/>
            <person name="Hong C."/>
            <person name="Coffey M."/>
            <person name="Young S.K."/>
            <person name="Zeng Q."/>
            <person name="Gargeya S."/>
            <person name="Fitzgerald M."/>
            <person name="Abouelleil A."/>
            <person name="Alvarado L."/>
            <person name="Chapman S.B."/>
            <person name="Gainer-Dewar J."/>
            <person name="Goldberg J."/>
            <person name="Griggs A."/>
            <person name="Gujja S."/>
            <person name="Hansen M."/>
            <person name="Howarth C."/>
            <person name="Imamovic A."/>
            <person name="Ireland A."/>
            <person name="Larimer J."/>
            <person name="McCowan C."/>
            <person name="Murphy C."/>
            <person name="Pearson M."/>
            <person name="Poon T.W."/>
            <person name="Priest M."/>
            <person name="Roberts A."/>
            <person name="Saif S."/>
            <person name="Shea T."/>
            <person name="Sykes S."/>
            <person name="Wortman J."/>
            <person name="Nusbaum C."/>
            <person name="Birren B."/>
        </authorList>
    </citation>
    <scope>NUCLEOTIDE SEQUENCE [LARGE SCALE GENOMIC DNA]</scope>
    <source>
        <strain evidence="5 6">P1569</strain>
    </source>
</reference>
<proteinExistence type="predicted"/>
<feature type="compositionally biased region" description="Polar residues" evidence="4">
    <location>
        <begin position="1"/>
        <end position="12"/>
    </location>
</feature>
<dbReference type="Gene3D" id="1.25.40.20">
    <property type="entry name" value="Ankyrin repeat-containing domain"/>
    <property type="match status" value="1"/>
</dbReference>
<dbReference type="PROSITE" id="PS50297">
    <property type="entry name" value="ANK_REP_REGION"/>
    <property type="match status" value="1"/>
</dbReference>
<dbReference type="Proteomes" id="UP000018721">
    <property type="component" value="Unassembled WGS sequence"/>
</dbReference>